<dbReference type="GO" id="GO:0008233">
    <property type="term" value="F:peptidase activity"/>
    <property type="evidence" value="ECO:0007669"/>
    <property type="project" value="UniProtKB-KW"/>
</dbReference>
<evidence type="ECO:0000256" key="2">
    <source>
        <dbReference type="ARBA" id="ARBA00022670"/>
    </source>
</evidence>
<dbReference type="GO" id="GO:0106300">
    <property type="term" value="P:protein-DNA covalent cross-linking repair"/>
    <property type="evidence" value="ECO:0007669"/>
    <property type="project" value="InterPro"/>
</dbReference>
<keyword evidence="5" id="KW-0190">Covalent protein-DNA linkage</keyword>
<protein>
    <recommendedName>
        <fullName evidence="8">Abasic site processing protein</fullName>
        <ecNumber evidence="8">3.4.-.-</ecNumber>
    </recommendedName>
</protein>
<evidence type="ECO:0000256" key="3">
    <source>
        <dbReference type="ARBA" id="ARBA00022763"/>
    </source>
</evidence>
<dbReference type="RefSeq" id="WP_069188988.1">
    <property type="nucleotide sequence ID" value="NZ_FLYE01000023.1"/>
</dbReference>
<evidence type="ECO:0000313" key="9">
    <source>
        <dbReference type="EMBL" id="SCA56936.1"/>
    </source>
</evidence>
<dbReference type="PANTHER" id="PTHR13604:SF0">
    <property type="entry name" value="ABASIC SITE PROCESSING PROTEIN HMCES"/>
    <property type="match status" value="1"/>
</dbReference>
<dbReference type="Proteomes" id="UP000231658">
    <property type="component" value="Unassembled WGS sequence"/>
</dbReference>
<dbReference type="GO" id="GO:0006508">
    <property type="term" value="P:proteolysis"/>
    <property type="evidence" value="ECO:0007669"/>
    <property type="project" value="UniProtKB-KW"/>
</dbReference>
<dbReference type="EC" id="3.4.-.-" evidence="8"/>
<dbReference type="SUPFAM" id="SSF143081">
    <property type="entry name" value="BB1717-like"/>
    <property type="match status" value="1"/>
</dbReference>
<evidence type="ECO:0000256" key="8">
    <source>
        <dbReference type="RuleBase" id="RU364100"/>
    </source>
</evidence>
<dbReference type="EMBL" id="FLYE01000023">
    <property type="protein sequence ID" value="SCA56936.1"/>
    <property type="molecule type" value="Genomic_DNA"/>
</dbReference>
<dbReference type="PANTHER" id="PTHR13604">
    <property type="entry name" value="DC12-RELATED"/>
    <property type="match status" value="1"/>
</dbReference>
<keyword evidence="6" id="KW-0238">DNA-binding</keyword>
<dbReference type="InterPro" id="IPR036590">
    <property type="entry name" value="SRAP-like"/>
</dbReference>
<evidence type="ECO:0000256" key="5">
    <source>
        <dbReference type="ARBA" id="ARBA00023124"/>
    </source>
</evidence>
<gene>
    <name evidence="9" type="ORF">MTBPR1_30306</name>
</gene>
<evidence type="ECO:0000313" key="10">
    <source>
        <dbReference type="Proteomes" id="UP000231658"/>
    </source>
</evidence>
<accession>A0A1C3RI47</accession>
<keyword evidence="7" id="KW-0456">Lyase</keyword>
<name>A0A1C3RI47_9PROT</name>
<proteinExistence type="inferred from homology"/>
<evidence type="ECO:0000256" key="4">
    <source>
        <dbReference type="ARBA" id="ARBA00022801"/>
    </source>
</evidence>
<dbReference type="GO" id="GO:0016829">
    <property type="term" value="F:lyase activity"/>
    <property type="evidence" value="ECO:0007669"/>
    <property type="project" value="UniProtKB-KW"/>
</dbReference>
<dbReference type="AlphaFoldDB" id="A0A1C3RI47"/>
<evidence type="ECO:0000256" key="7">
    <source>
        <dbReference type="ARBA" id="ARBA00023239"/>
    </source>
</evidence>
<dbReference type="Pfam" id="PF02586">
    <property type="entry name" value="SRAP"/>
    <property type="match status" value="1"/>
</dbReference>
<dbReference type="OrthoDB" id="9782620at2"/>
<keyword evidence="10" id="KW-1185">Reference proteome</keyword>
<evidence type="ECO:0000256" key="1">
    <source>
        <dbReference type="ARBA" id="ARBA00008136"/>
    </source>
</evidence>
<reference evidence="9 10" key="1">
    <citation type="submission" date="2016-07" db="EMBL/GenBank/DDBJ databases">
        <authorList>
            <person name="Lefevre C.T."/>
        </authorList>
    </citation>
    <scope>NUCLEOTIDE SEQUENCE [LARGE SCALE GENOMIC DNA]</scope>
    <source>
        <strain evidence="9">PR1</strain>
    </source>
</reference>
<sequence>MCSTFENQLTFQQIIKTFAISVVPERRPDKQTVRPTDETAVITKETLSLLKWGFKTDWSPKPLINARSETLFEKHSFREAHQNRCLIPASAWFEYRKEEADKFKNRITIKSVDQFAMAGIIANEHFCILTCAPHPEIAHIHNRMPVLIAPNAYDQWLDTAIPTQDLSKLLAPPQNIAFEVSEEKPAQTQLKLF</sequence>
<comment type="similarity">
    <text evidence="1 8">Belongs to the SOS response-associated peptidase family.</text>
</comment>
<dbReference type="GO" id="GO:0003697">
    <property type="term" value="F:single-stranded DNA binding"/>
    <property type="evidence" value="ECO:0007669"/>
    <property type="project" value="InterPro"/>
</dbReference>
<dbReference type="Gene3D" id="3.90.1680.10">
    <property type="entry name" value="SOS response associated peptidase-like"/>
    <property type="match status" value="1"/>
</dbReference>
<dbReference type="STRING" id="1867952.MTBPR1_30306"/>
<keyword evidence="4 8" id="KW-0378">Hydrolase</keyword>
<keyword evidence="2 8" id="KW-0645">Protease</keyword>
<organism evidence="9 10">
    <name type="scientific">Candidatus Terasakiella magnetica</name>
    <dbReference type="NCBI Taxonomy" id="1867952"/>
    <lineage>
        <taxon>Bacteria</taxon>
        <taxon>Pseudomonadati</taxon>
        <taxon>Pseudomonadota</taxon>
        <taxon>Alphaproteobacteria</taxon>
        <taxon>Rhodospirillales</taxon>
        <taxon>Terasakiellaceae</taxon>
        <taxon>Terasakiella</taxon>
    </lineage>
</organism>
<keyword evidence="3" id="KW-0227">DNA damage</keyword>
<dbReference type="InterPro" id="IPR003738">
    <property type="entry name" value="SRAP"/>
</dbReference>
<evidence type="ECO:0000256" key="6">
    <source>
        <dbReference type="ARBA" id="ARBA00023125"/>
    </source>
</evidence>